<accession>A0ABY9BVM2</accession>
<evidence type="ECO:0000313" key="1">
    <source>
        <dbReference type="EMBL" id="WJZ86895.1"/>
    </source>
</evidence>
<proteinExistence type="predicted"/>
<organism evidence="1 2">
    <name type="scientific">Vitis vinifera</name>
    <name type="common">Grape</name>
    <dbReference type="NCBI Taxonomy" id="29760"/>
    <lineage>
        <taxon>Eukaryota</taxon>
        <taxon>Viridiplantae</taxon>
        <taxon>Streptophyta</taxon>
        <taxon>Embryophyta</taxon>
        <taxon>Tracheophyta</taxon>
        <taxon>Spermatophyta</taxon>
        <taxon>Magnoliopsida</taxon>
        <taxon>eudicotyledons</taxon>
        <taxon>Gunneridae</taxon>
        <taxon>Pentapetalae</taxon>
        <taxon>rosids</taxon>
        <taxon>Vitales</taxon>
        <taxon>Vitaceae</taxon>
        <taxon>Viteae</taxon>
        <taxon>Vitis</taxon>
    </lineage>
</organism>
<reference evidence="1 2" key="1">
    <citation type="journal article" date="2023" name="Hortic Res">
        <title>The complete reference genome for grapevine (Vitis vinifera L.) genetics and breeding.</title>
        <authorList>
            <person name="Shi X."/>
            <person name="Cao S."/>
            <person name="Wang X."/>
            <person name="Huang S."/>
            <person name="Wang Y."/>
            <person name="Liu Z."/>
            <person name="Liu W."/>
            <person name="Leng X."/>
            <person name="Peng Y."/>
            <person name="Wang N."/>
            <person name="Wang Y."/>
            <person name="Ma Z."/>
            <person name="Xu X."/>
            <person name="Zhang F."/>
            <person name="Xue H."/>
            <person name="Zhong H."/>
            <person name="Wang Y."/>
            <person name="Zhang K."/>
            <person name="Velt A."/>
            <person name="Avia K."/>
            <person name="Holtgrawe D."/>
            <person name="Grimplet J."/>
            <person name="Matus J.T."/>
            <person name="Ware D."/>
            <person name="Wu X."/>
            <person name="Wang H."/>
            <person name="Liu C."/>
            <person name="Fang Y."/>
            <person name="Rustenholz C."/>
            <person name="Cheng Z."/>
            <person name="Xiao H."/>
            <person name="Zhou Y."/>
        </authorList>
    </citation>
    <scope>NUCLEOTIDE SEQUENCE [LARGE SCALE GENOMIC DNA]</scope>
    <source>
        <strain evidence="2">cv. Pinot noir / PN40024</strain>
        <tissue evidence="1">Leaf</tissue>
    </source>
</reference>
<dbReference type="Proteomes" id="UP001227230">
    <property type="component" value="Chromosome 5"/>
</dbReference>
<dbReference type="EMBL" id="CP126652">
    <property type="protein sequence ID" value="WJZ86895.1"/>
    <property type="molecule type" value="Genomic_DNA"/>
</dbReference>
<evidence type="ECO:0008006" key="3">
    <source>
        <dbReference type="Google" id="ProtNLM"/>
    </source>
</evidence>
<evidence type="ECO:0000313" key="2">
    <source>
        <dbReference type="Proteomes" id="UP001227230"/>
    </source>
</evidence>
<dbReference type="PANTHER" id="PTHR46553">
    <property type="entry name" value="ADENINE NUCLEOTIDE ALPHA HYDROLASES-LIKE SUPERFAMILY PROTEIN"/>
    <property type="match status" value="1"/>
</dbReference>
<protein>
    <recommendedName>
        <fullName evidence="3">UspA domain-containing protein</fullName>
    </recommendedName>
</protein>
<gene>
    <name evidence="1" type="ORF">VitviT2T_006308</name>
</gene>
<dbReference type="PANTHER" id="PTHR46553:SF3">
    <property type="entry name" value="ADENINE NUCLEOTIDE ALPHA HYDROLASES-LIKE SUPERFAMILY PROTEIN"/>
    <property type="match status" value="1"/>
</dbReference>
<sequence length="178" mass="19935">MILEPLSIVHHVGRSLKYGSQLPRHGQRSAILKTPSFLGTGPFQAFLLSSMETTERPVLVIGIDDSSHSFYALEWTLDHFFSSPKTKPFKLVIVYARPPASSVVGFAGPGKTIVFSPFGSQEKNGNRSIFLTFFSATKRRKCPKLEKAKKNASEMLKRRHFGRNMSVWCSSLQGYLIL</sequence>
<keyword evidence="2" id="KW-1185">Reference proteome</keyword>
<name>A0ABY9BVM2_VITVI</name>